<evidence type="ECO:0000313" key="9">
    <source>
        <dbReference type="Proteomes" id="UP000295685"/>
    </source>
</evidence>
<dbReference type="InterPro" id="IPR050109">
    <property type="entry name" value="HTH-type_TetR-like_transc_reg"/>
</dbReference>
<evidence type="ECO:0000313" key="8">
    <source>
        <dbReference type="Proteomes" id="UP000294844"/>
    </source>
</evidence>
<keyword evidence="1" id="KW-0805">Transcription regulation</keyword>
<dbReference type="Pfam" id="PF00440">
    <property type="entry name" value="TetR_N"/>
    <property type="match status" value="1"/>
</dbReference>
<dbReference type="InterPro" id="IPR009057">
    <property type="entry name" value="Homeodomain-like_sf"/>
</dbReference>
<dbReference type="SUPFAM" id="SSF46689">
    <property type="entry name" value="Homeodomain-like"/>
    <property type="match status" value="1"/>
</dbReference>
<keyword evidence="2 4" id="KW-0238">DNA-binding</keyword>
<dbReference type="Gene3D" id="1.10.357.10">
    <property type="entry name" value="Tetracycline Repressor, domain 2"/>
    <property type="match status" value="1"/>
</dbReference>
<dbReference type="Pfam" id="PF17754">
    <property type="entry name" value="TetR_C_14"/>
    <property type="match status" value="1"/>
</dbReference>
<dbReference type="InterPro" id="IPR001647">
    <property type="entry name" value="HTH_TetR"/>
</dbReference>
<organism evidence="6 9">
    <name type="scientific">Mycobacteroides salmoniphilum</name>
    <dbReference type="NCBI Taxonomy" id="404941"/>
    <lineage>
        <taxon>Bacteria</taxon>
        <taxon>Bacillati</taxon>
        <taxon>Actinomycetota</taxon>
        <taxon>Actinomycetes</taxon>
        <taxon>Mycobacteriales</taxon>
        <taxon>Mycobacteriaceae</taxon>
        <taxon>Mycobacteroides</taxon>
    </lineage>
</organism>
<proteinExistence type="predicted"/>
<dbReference type="Proteomes" id="UP000295685">
    <property type="component" value="Unassembled WGS sequence"/>
</dbReference>
<gene>
    <name evidence="7" type="ORF">CCUG60883_03463</name>
    <name evidence="6" type="ORF">CCUG60885_00179</name>
</gene>
<dbReference type="PROSITE" id="PS50977">
    <property type="entry name" value="HTH_TETR_2"/>
    <property type="match status" value="1"/>
</dbReference>
<keyword evidence="8" id="KW-1185">Reference proteome</keyword>
<dbReference type="Proteomes" id="UP000294844">
    <property type="component" value="Unassembled WGS sequence"/>
</dbReference>
<protein>
    <submittedName>
        <fullName evidence="6">Bacterial regulatory protein, tetR family</fullName>
    </submittedName>
</protein>
<evidence type="ECO:0000256" key="2">
    <source>
        <dbReference type="ARBA" id="ARBA00023125"/>
    </source>
</evidence>
<evidence type="ECO:0000313" key="6">
    <source>
        <dbReference type="EMBL" id="TDZ98312.1"/>
    </source>
</evidence>
<feature type="DNA-binding region" description="H-T-H motif" evidence="4">
    <location>
        <begin position="63"/>
        <end position="82"/>
    </location>
</feature>
<evidence type="ECO:0000259" key="5">
    <source>
        <dbReference type="PROSITE" id="PS50977"/>
    </source>
</evidence>
<dbReference type="EMBL" id="PECM01000009">
    <property type="protein sequence ID" value="TEA02842.1"/>
    <property type="molecule type" value="Genomic_DNA"/>
</dbReference>
<keyword evidence="3" id="KW-0804">Transcription</keyword>
<evidence type="ECO:0000313" key="7">
    <source>
        <dbReference type="EMBL" id="TEA02842.1"/>
    </source>
</evidence>
<dbReference type="PANTHER" id="PTHR30055">
    <property type="entry name" value="HTH-TYPE TRANSCRIPTIONAL REGULATOR RUTR"/>
    <property type="match status" value="1"/>
</dbReference>
<evidence type="ECO:0000256" key="4">
    <source>
        <dbReference type="PROSITE-ProRule" id="PRU00335"/>
    </source>
</evidence>
<accession>A0A4R8SL40</accession>
<reference evidence="8 9" key="1">
    <citation type="journal article" date="2019" name="Sci. Rep.">
        <title>Extended insight into the Mycobacterium chelonae-abscessus complex through whole genome sequencing of Mycobacterium salmoniphilum outbreak and Mycobacterium salmoniphilum-like strains.</title>
        <authorList>
            <person name="Behra P.R.K."/>
            <person name="Das S."/>
            <person name="Pettersson B.M.F."/>
            <person name="Shirreff L."/>
            <person name="DuCote T."/>
            <person name="Jacobsson K.G."/>
            <person name="Ennis D.G."/>
            <person name="Kirsebom L.A."/>
        </authorList>
    </citation>
    <scope>NUCLEOTIDE SEQUENCE [LARGE SCALE GENOMIC DNA]</scope>
    <source>
        <strain evidence="7 8">CCUG 60883</strain>
        <strain evidence="6 9">CCUG 60885</strain>
    </source>
</reference>
<dbReference type="GO" id="GO:0003700">
    <property type="term" value="F:DNA-binding transcription factor activity"/>
    <property type="evidence" value="ECO:0007669"/>
    <property type="project" value="TreeGrafter"/>
</dbReference>
<name>A0A4R8SL40_9MYCO</name>
<dbReference type="Gene3D" id="1.10.10.60">
    <property type="entry name" value="Homeodomain-like"/>
    <property type="match status" value="1"/>
</dbReference>
<evidence type="ECO:0000256" key="1">
    <source>
        <dbReference type="ARBA" id="ARBA00023015"/>
    </source>
</evidence>
<sequence length="228" mass="24887">MTPDVPIERFHFWKSFLKWNVCYYGHMPPTSGLREQKKSETKLALSRAALELALDRGDLAAVTVDEIADAVRVSSRTFRNYFTSKEDAVLFSLRGIEDNAVGLLRQRPGDEHVFDSLEAVMLDLATSEAFSTAVAVTRLSAQNPGLAAHDAARSDDVGTVVLAEVSRRTGLDPDVDLYPRLVCNAAYAVLGTVIQLAVSDSALPRDPGELVAQGFQRLRDGLADQPRG</sequence>
<comment type="caution">
    <text evidence="6">The sequence shown here is derived from an EMBL/GenBank/DDBJ whole genome shotgun (WGS) entry which is preliminary data.</text>
</comment>
<dbReference type="PANTHER" id="PTHR30055:SF238">
    <property type="entry name" value="MYCOFACTOCIN BIOSYNTHESIS TRANSCRIPTIONAL REGULATOR MFTR-RELATED"/>
    <property type="match status" value="1"/>
</dbReference>
<feature type="domain" description="HTH tetR-type" evidence="5">
    <location>
        <begin position="39"/>
        <end position="100"/>
    </location>
</feature>
<dbReference type="EMBL" id="PECK01000001">
    <property type="protein sequence ID" value="TDZ98312.1"/>
    <property type="molecule type" value="Genomic_DNA"/>
</dbReference>
<evidence type="ECO:0000256" key="3">
    <source>
        <dbReference type="ARBA" id="ARBA00023163"/>
    </source>
</evidence>
<dbReference type="AlphaFoldDB" id="A0A4R8SL40"/>
<dbReference type="GO" id="GO:0000976">
    <property type="term" value="F:transcription cis-regulatory region binding"/>
    <property type="evidence" value="ECO:0007669"/>
    <property type="project" value="TreeGrafter"/>
</dbReference>
<dbReference type="InterPro" id="IPR041347">
    <property type="entry name" value="MftR_C"/>
</dbReference>